<evidence type="ECO:0000313" key="6">
    <source>
        <dbReference type="EMBL" id="EFP92205.2"/>
    </source>
</evidence>
<dbReference type="PROSITE" id="PS51158">
    <property type="entry name" value="ALPHA_KINASE"/>
    <property type="match status" value="1"/>
</dbReference>
<feature type="compositionally biased region" description="Low complexity" evidence="4">
    <location>
        <begin position="339"/>
        <end position="359"/>
    </location>
</feature>
<evidence type="ECO:0000256" key="3">
    <source>
        <dbReference type="ARBA" id="ARBA00022777"/>
    </source>
</evidence>
<dbReference type="InterPro" id="IPR046798">
    <property type="entry name" value="2OG-FeII_Oxy_6"/>
</dbReference>
<protein>
    <submittedName>
        <fullName evidence="6">AKL29</fullName>
    </submittedName>
</protein>
<dbReference type="GO" id="GO:0004674">
    <property type="term" value="F:protein serine/threonine kinase activity"/>
    <property type="evidence" value="ECO:0007669"/>
    <property type="project" value="UniProtKB-KW"/>
</dbReference>
<organism evidence="6 7">
    <name type="scientific">Puccinia graminis f. sp. tritici (strain CRL 75-36-700-3 / race SCCL)</name>
    <name type="common">Black stem rust fungus</name>
    <dbReference type="NCBI Taxonomy" id="418459"/>
    <lineage>
        <taxon>Eukaryota</taxon>
        <taxon>Fungi</taxon>
        <taxon>Dikarya</taxon>
        <taxon>Basidiomycota</taxon>
        <taxon>Pucciniomycotina</taxon>
        <taxon>Pucciniomycetes</taxon>
        <taxon>Pucciniales</taxon>
        <taxon>Pucciniaceae</taxon>
        <taxon>Puccinia</taxon>
    </lineage>
</organism>
<dbReference type="GeneID" id="10537533"/>
<dbReference type="KEGG" id="pgr:PGTG_18102"/>
<feature type="compositionally biased region" description="Low complexity" evidence="4">
    <location>
        <begin position="374"/>
        <end position="386"/>
    </location>
</feature>
<reference key="1">
    <citation type="submission" date="2007-01" db="EMBL/GenBank/DDBJ databases">
        <title>The Genome Sequence of Puccinia graminis f. sp. tritici Strain CRL 75-36-700-3.</title>
        <authorList>
            <consortium name="The Broad Institute Genome Sequencing Platform"/>
            <person name="Birren B."/>
            <person name="Lander E."/>
            <person name="Galagan J."/>
            <person name="Nusbaum C."/>
            <person name="Devon K."/>
            <person name="Cuomo C."/>
            <person name="Jaffe D."/>
            <person name="Butler J."/>
            <person name="Alvarez P."/>
            <person name="Gnerre S."/>
            <person name="Grabherr M."/>
            <person name="Mauceli E."/>
            <person name="Brockman W."/>
            <person name="Young S."/>
            <person name="LaButti K."/>
            <person name="Sykes S."/>
            <person name="DeCaprio D."/>
            <person name="Crawford M."/>
            <person name="Koehrsen M."/>
            <person name="Engels R."/>
            <person name="Montgomery P."/>
            <person name="Pearson M."/>
            <person name="Howarth C."/>
            <person name="Larson L."/>
            <person name="White J."/>
            <person name="Zeng Q."/>
            <person name="Kodira C."/>
            <person name="Yandava C."/>
            <person name="Alvarado L."/>
            <person name="O'Leary S."/>
            <person name="Szabo L."/>
            <person name="Dean R."/>
            <person name="Schein J."/>
        </authorList>
    </citation>
    <scope>NUCLEOTIDE SEQUENCE</scope>
    <source>
        <strain>CRL 75-36-700-3</strain>
    </source>
</reference>
<gene>
    <name evidence="6" type="ORF">PGTG_18102</name>
</gene>
<dbReference type="InterPro" id="IPR011009">
    <property type="entry name" value="Kinase-like_dom_sf"/>
</dbReference>
<dbReference type="GO" id="GO:0005524">
    <property type="term" value="F:ATP binding"/>
    <property type="evidence" value="ECO:0007669"/>
    <property type="project" value="InterPro"/>
</dbReference>
<evidence type="ECO:0000256" key="4">
    <source>
        <dbReference type="SAM" id="MobiDB-lite"/>
    </source>
</evidence>
<feature type="compositionally biased region" description="Polar residues" evidence="4">
    <location>
        <begin position="1037"/>
        <end position="1053"/>
    </location>
</feature>
<dbReference type="InterPro" id="IPR004166">
    <property type="entry name" value="a-kinase_dom"/>
</dbReference>
<proteinExistence type="predicted"/>
<keyword evidence="1" id="KW-0723">Serine/threonine-protein kinase</keyword>
<keyword evidence="2" id="KW-0808">Transferase</keyword>
<keyword evidence="7" id="KW-1185">Reference proteome</keyword>
<dbReference type="Pfam" id="PF20515">
    <property type="entry name" value="2OG-FeII_Oxy_6"/>
    <property type="match status" value="1"/>
</dbReference>
<feature type="region of interest" description="Disordered" evidence="4">
    <location>
        <begin position="973"/>
        <end position="1094"/>
    </location>
</feature>
<evidence type="ECO:0000259" key="5">
    <source>
        <dbReference type="PROSITE" id="PS51158"/>
    </source>
</evidence>
<feature type="compositionally biased region" description="Acidic residues" evidence="4">
    <location>
        <begin position="1085"/>
        <end position="1094"/>
    </location>
</feature>
<feature type="domain" description="Alpha-type protein kinase" evidence="5">
    <location>
        <begin position="470"/>
        <end position="746"/>
    </location>
</feature>
<dbReference type="InParanoid" id="E3L6N0"/>
<dbReference type="RefSeq" id="XP_003336624.2">
    <property type="nucleotide sequence ID" value="XM_003336576.2"/>
</dbReference>
<accession>E3L6N0</accession>
<dbReference type="HOGENOM" id="CLU_006433_0_0_1"/>
<dbReference type="VEuPathDB" id="FungiDB:PGTG_18102"/>
<dbReference type="Gene3D" id="3.20.200.10">
    <property type="entry name" value="MHCK/EF2 kinase"/>
    <property type="match status" value="1"/>
</dbReference>
<dbReference type="Pfam" id="PF02816">
    <property type="entry name" value="Alpha_kinase"/>
    <property type="match status" value="1"/>
</dbReference>
<name>E3L6N0_PUCGT</name>
<dbReference type="EMBL" id="DS178360">
    <property type="protein sequence ID" value="EFP92205.2"/>
    <property type="molecule type" value="Genomic_DNA"/>
</dbReference>
<evidence type="ECO:0000256" key="1">
    <source>
        <dbReference type="ARBA" id="ARBA00022527"/>
    </source>
</evidence>
<evidence type="ECO:0000256" key="2">
    <source>
        <dbReference type="ARBA" id="ARBA00022679"/>
    </source>
</evidence>
<feature type="region of interest" description="Disordered" evidence="4">
    <location>
        <begin position="326"/>
        <end position="404"/>
    </location>
</feature>
<dbReference type="SUPFAM" id="SSF56112">
    <property type="entry name" value="Protein kinase-like (PK-like)"/>
    <property type="match status" value="1"/>
</dbReference>
<evidence type="ECO:0000313" key="7">
    <source>
        <dbReference type="Proteomes" id="UP000008783"/>
    </source>
</evidence>
<dbReference type="Proteomes" id="UP000008783">
    <property type="component" value="Unassembled WGS sequence"/>
</dbReference>
<keyword evidence="3" id="KW-0418">Kinase</keyword>
<dbReference type="OrthoDB" id="301415at2759"/>
<reference evidence="7" key="2">
    <citation type="journal article" date="2011" name="Proc. Natl. Acad. Sci. U.S.A.">
        <title>Obligate biotrophy features unraveled by the genomic analysis of rust fungi.</title>
        <authorList>
            <person name="Duplessis S."/>
            <person name="Cuomo C.A."/>
            <person name="Lin Y.-C."/>
            <person name="Aerts A."/>
            <person name="Tisserant E."/>
            <person name="Veneault-Fourrey C."/>
            <person name="Joly D.L."/>
            <person name="Hacquard S."/>
            <person name="Amselem J."/>
            <person name="Cantarel B.L."/>
            <person name="Chiu R."/>
            <person name="Coutinho P.M."/>
            <person name="Feau N."/>
            <person name="Field M."/>
            <person name="Frey P."/>
            <person name="Gelhaye E."/>
            <person name="Goldberg J."/>
            <person name="Grabherr M.G."/>
            <person name="Kodira C.D."/>
            <person name="Kohler A."/>
            <person name="Kuees U."/>
            <person name="Lindquist E.A."/>
            <person name="Lucas S.M."/>
            <person name="Mago R."/>
            <person name="Mauceli E."/>
            <person name="Morin E."/>
            <person name="Murat C."/>
            <person name="Pangilinan J.L."/>
            <person name="Park R."/>
            <person name="Pearson M."/>
            <person name="Quesneville H."/>
            <person name="Rouhier N."/>
            <person name="Sakthikumar S."/>
            <person name="Salamov A.A."/>
            <person name="Schmutz J."/>
            <person name="Selles B."/>
            <person name="Shapiro H."/>
            <person name="Tanguay P."/>
            <person name="Tuskan G.A."/>
            <person name="Henrissat B."/>
            <person name="Van de Peer Y."/>
            <person name="Rouze P."/>
            <person name="Ellis J.G."/>
            <person name="Dodds P.N."/>
            <person name="Schein J.E."/>
            <person name="Zhong S."/>
            <person name="Hamelin R.C."/>
            <person name="Grigoriev I.V."/>
            <person name="Szabo L.J."/>
            <person name="Martin F."/>
        </authorList>
    </citation>
    <scope>NUCLEOTIDE SEQUENCE [LARGE SCALE GENOMIC DNA]</scope>
    <source>
        <strain evidence="7">CRL 75-36-700-3 / race SCCL</strain>
    </source>
</reference>
<sequence length="1293" mass="144148">MFCFQCGKSPVVFRGLCNDCVDKMIPNSVPPPKIRPPTGQLTSAQEVLQSKRQEAIQRARALYSNPITTPTVPSPLGQSMAFPIGVNPVVNGLTGSSQTVVPAVLNPAYESAQASHSMAFPIAVNPVVNGSTGSSQTVVPAILNPAYESARASRVSKTQPYPNNRVGRTVARRAPASKGALPATNPPDKISVQCGFEMWARGKYAPSQSVIRSNQFVLWSNPDSFQELIDTLCNKFNGKVELRTKMTEDREMFGVEHFSFCRLGTKKGGSVEDYELFVEFLRREKAIDLIYDRDTFERHTLDEEEQEGIDAQAARYALRSGKDTEYHEDLHSDAESDSSESSLPSTIFTSATGSTSTTTLPQNRSTLPPPPSLPSLSSATRSTPTTNLPQNKSLVPPPSQLVVRNDHDEQPKFSSVIQQETNPHVEALKRNLDDELVIVRILPPWRAETILDPNNLSWERFGSMENSLSYRDADNSDWVDGVLFSLDPDGLNMPQNICLYRVNYNKCFKVKETTKIIAAKVFDSGTVFPMVAEYSRVRKDLTCDSYAYVPNYWLRTYAVSRQFLAQFCQAISQSAGGTIIGRTAKRLRIVDGFPVHHDIFTRPRHEDKYVPGQDDDMFDSTEEPNYPLRSVNIDNEPSRVFWMEEEITGGYTCLLSIENDVYFTGEPRSPTEFLLHSFQHWVYNHTRGQLTIRKFKGHGTLLSKPHIVDLNTKSMWKNKYAKEYMELFLEKHKCNKVCKALELPDLVEIPWFPPPSAPDDFANDLGNFCRATVNTAQSTSNNPQTACEISQSSRVSHQSTSNISQSTCNIGHTSGNTGLTNEPTPGPTDEDLGLISVVRLGTQALRAWPHKESNARNATDPLDRSLVRVARNATDPLDRSLVRVTKTAIDPLDRLLFRVAKTAIDPLDRLLFRVAKTASDPLDRSPVWVAQTANDPLDRSPVWVAEPQNNQLIVPLQENRAQKMTRNARRRLLKANPSLKKGPLANGSPDQLVRRKAGNHQGESWPCAVRASSTQSKGPLAHGSPDLLVRRKAGNHQGESGSCVVSASSTQSKGPLAHGSPESLVRRKAGNHQGESGSCVVGASSEDDESEDDEPLWNRLVPHFILEYHSFQTSPSTPIFDKLCDVIQTLHAMARYRPPNKRNTKRLNGEMHLIGFRPGNDDGKSGGTYVRNKLTPAQTAEDDANWAKLQSHNDFLAGRMEALSRTAFLENQALMQEYGIPNWTQEEWTEMKNEDREHLKFAANVSVTYNDFYNQAHQDENDLNGWTYGIFAYIDKSTGRPIPPPSSELDYQV</sequence>